<dbReference type="Pfam" id="PF00534">
    <property type="entry name" value="Glycos_transf_1"/>
    <property type="match status" value="1"/>
</dbReference>
<dbReference type="InterPro" id="IPR028098">
    <property type="entry name" value="Glyco_trans_4-like_N"/>
</dbReference>
<dbReference type="SUPFAM" id="SSF53756">
    <property type="entry name" value="UDP-Glycosyltransferase/glycogen phosphorylase"/>
    <property type="match status" value="1"/>
</dbReference>
<dbReference type="Gene3D" id="3.40.50.2000">
    <property type="entry name" value="Glycogen Phosphorylase B"/>
    <property type="match status" value="2"/>
</dbReference>
<dbReference type="RefSeq" id="WP_343854449.1">
    <property type="nucleotide sequence ID" value="NZ_BAAAFI010000047.1"/>
</dbReference>
<proteinExistence type="predicted"/>
<feature type="domain" description="Glycosyltransferase subfamily 4-like N-terminal" evidence="2">
    <location>
        <begin position="13"/>
        <end position="174"/>
    </location>
</feature>
<dbReference type="EMBL" id="BAAAFI010000047">
    <property type="protein sequence ID" value="GAA0880876.1"/>
    <property type="molecule type" value="Genomic_DNA"/>
</dbReference>
<evidence type="ECO:0000313" key="4">
    <source>
        <dbReference type="Proteomes" id="UP001500469"/>
    </source>
</evidence>
<dbReference type="PANTHER" id="PTHR12526">
    <property type="entry name" value="GLYCOSYLTRANSFERASE"/>
    <property type="match status" value="1"/>
</dbReference>
<dbReference type="InterPro" id="IPR001296">
    <property type="entry name" value="Glyco_trans_1"/>
</dbReference>
<evidence type="ECO:0000313" key="3">
    <source>
        <dbReference type="EMBL" id="GAA0880876.1"/>
    </source>
</evidence>
<evidence type="ECO:0000259" key="1">
    <source>
        <dbReference type="Pfam" id="PF00534"/>
    </source>
</evidence>
<dbReference type="PANTHER" id="PTHR12526:SF630">
    <property type="entry name" value="GLYCOSYLTRANSFERASE"/>
    <property type="match status" value="1"/>
</dbReference>
<sequence length="366" mass="41518">MKLLFTQDALASGGAERSHLEILSRFSETVEVVFVYFYPKHDLKEEYLKAGIRLIFLDIPETYHFPTAIARLVKLIKSEQPDLLISSLWRADQITRIASLLTRVPTVGTLVNDSYAPAAWNDKVGFRHKVVYYLDRATARIPVHWIANAQAIAYSHVQNLGLDFSKISVVYRGREVSNLAWKPNGGIRHFLSYGRLLERKGFQDLIRAFARLDYLLPQGWSLTIFGDGPYRMELETLVRSSGLDGKVIFPGSIEKASELLPRYDCFLFPSWYEGFSGALVEAMMAGIPIIASNIPMNREALGEDSGLLFPPLDVDQIVEQVVYATTHLPEMTMLGRNARNRAIEFFSIDRISATYEEKLHQIKNNL</sequence>
<comment type="caution">
    <text evidence="3">The sequence shown here is derived from an EMBL/GenBank/DDBJ whole genome shotgun (WGS) entry which is preliminary data.</text>
</comment>
<name>A0ABN1N5F3_9BACT</name>
<accession>A0ABN1N5F3</accession>
<keyword evidence="4" id="KW-1185">Reference proteome</keyword>
<organism evidence="3 4">
    <name type="scientific">Algoriphagus jejuensis</name>
    <dbReference type="NCBI Taxonomy" id="419934"/>
    <lineage>
        <taxon>Bacteria</taxon>
        <taxon>Pseudomonadati</taxon>
        <taxon>Bacteroidota</taxon>
        <taxon>Cytophagia</taxon>
        <taxon>Cytophagales</taxon>
        <taxon>Cyclobacteriaceae</taxon>
        <taxon>Algoriphagus</taxon>
    </lineage>
</organism>
<dbReference type="Pfam" id="PF13439">
    <property type="entry name" value="Glyco_transf_4"/>
    <property type="match status" value="1"/>
</dbReference>
<feature type="domain" description="Glycosyl transferase family 1" evidence="1">
    <location>
        <begin position="188"/>
        <end position="341"/>
    </location>
</feature>
<dbReference type="Proteomes" id="UP001500469">
    <property type="component" value="Unassembled WGS sequence"/>
</dbReference>
<protein>
    <submittedName>
        <fullName evidence="3">Glycosyltransferase</fullName>
    </submittedName>
</protein>
<gene>
    <name evidence="3" type="ORF">GCM10009119_38460</name>
</gene>
<evidence type="ECO:0000259" key="2">
    <source>
        <dbReference type="Pfam" id="PF13439"/>
    </source>
</evidence>
<reference evidence="3 4" key="1">
    <citation type="journal article" date="2019" name="Int. J. Syst. Evol. Microbiol.">
        <title>The Global Catalogue of Microorganisms (GCM) 10K type strain sequencing project: providing services to taxonomists for standard genome sequencing and annotation.</title>
        <authorList>
            <consortium name="The Broad Institute Genomics Platform"/>
            <consortium name="The Broad Institute Genome Sequencing Center for Infectious Disease"/>
            <person name="Wu L."/>
            <person name="Ma J."/>
        </authorList>
    </citation>
    <scope>NUCLEOTIDE SEQUENCE [LARGE SCALE GENOMIC DNA]</scope>
    <source>
        <strain evidence="3 4">JCM 16112</strain>
    </source>
</reference>